<name>A0A495R468_9EURY</name>
<evidence type="ECO:0000313" key="3">
    <source>
        <dbReference type="EMBL" id="RKS82113.1"/>
    </source>
</evidence>
<organism evidence="3 4">
    <name type="scientific">Haloarcula quadrata</name>
    <dbReference type="NCBI Taxonomy" id="182779"/>
    <lineage>
        <taxon>Archaea</taxon>
        <taxon>Methanobacteriati</taxon>
        <taxon>Methanobacteriota</taxon>
        <taxon>Stenosarchaea group</taxon>
        <taxon>Halobacteria</taxon>
        <taxon>Halobacteriales</taxon>
        <taxon>Haloarculaceae</taxon>
        <taxon>Haloarcula</taxon>
    </lineage>
</organism>
<keyword evidence="3" id="KW-0378">Hydrolase</keyword>
<evidence type="ECO:0000256" key="1">
    <source>
        <dbReference type="SAM" id="MobiDB-lite"/>
    </source>
</evidence>
<reference evidence="3 4" key="1">
    <citation type="submission" date="2018-10" db="EMBL/GenBank/DDBJ databases">
        <title>Genomic Encyclopedia of Archaeal and Bacterial Type Strains, Phase II (KMG-II): from individual species to whole genera.</title>
        <authorList>
            <person name="Goeker M."/>
        </authorList>
    </citation>
    <scope>NUCLEOTIDE SEQUENCE [LARGE SCALE GENOMIC DNA]</scope>
    <source>
        <strain evidence="3 4">DSM 11927</strain>
    </source>
</reference>
<gene>
    <name evidence="3" type="ORF">BDK61_1410</name>
</gene>
<accession>A0A495R468</accession>
<dbReference type="GO" id="GO:0003677">
    <property type="term" value="F:DNA binding"/>
    <property type="evidence" value="ECO:0007669"/>
    <property type="project" value="InterPro"/>
</dbReference>
<dbReference type="InterPro" id="IPR009528">
    <property type="entry name" value="Restrct_endonuc_II_BsuBI_C"/>
</dbReference>
<dbReference type="Gene3D" id="3.40.1350.80">
    <property type="match status" value="1"/>
</dbReference>
<feature type="compositionally biased region" description="Basic and acidic residues" evidence="1">
    <location>
        <begin position="76"/>
        <end position="99"/>
    </location>
</feature>
<sequence length="319" mass="37146">MAGDPDFEYDVSEDDIKQVLSKFGVPKRDREKTMLLRVIRLITTDKFYEVKEDISGIPDYGFRNHDVATALEAQREQTRRQSGLKKLEQHGLVKRHEPKPQSSKSHWYVAREFRTALEEAPFDDSLPEPNPPEKTVTKLDLPYHDKKVKIGPGNHEQLAAECLENVVPQITEDPAIIHSDTGPGAERDKVKDGHQHLEIADSEYRFRAYPDILILDEYDHTLYFFESVISTNPFHETRVKEMLEPFRQARLNNITRSSPEFDFVFITLFPDVKTYRDHMLDLANNTYFWISNHPEKIRGHKKQELTDDVNSKVDLDLSR</sequence>
<dbReference type="GO" id="GO:0009307">
    <property type="term" value="P:DNA restriction-modification system"/>
    <property type="evidence" value="ECO:0007669"/>
    <property type="project" value="InterPro"/>
</dbReference>
<dbReference type="EMBL" id="RBWW01000001">
    <property type="protein sequence ID" value="RKS82113.1"/>
    <property type="molecule type" value="Genomic_DNA"/>
</dbReference>
<keyword evidence="3" id="KW-0540">Nuclease</keyword>
<feature type="domain" description="BsuBI/PstI restriction endonuclease" evidence="2">
    <location>
        <begin position="145"/>
        <end position="297"/>
    </location>
</feature>
<evidence type="ECO:0000313" key="4">
    <source>
        <dbReference type="Proteomes" id="UP000268233"/>
    </source>
</evidence>
<dbReference type="RefSeq" id="WP_121302807.1">
    <property type="nucleotide sequence ID" value="NZ_RBWW01000001.1"/>
</dbReference>
<dbReference type="Proteomes" id="UP000268233">
    <property type="component" value="Unassembled WGS sequence"/>
</dbReference>
<keyword evidence="4" id="KW-1185">Reference proteome</keyword>
<dbReference type="InterPro" id="IPR041963">
    <property type="entry name" value="BsuBI/PstI_C_sf"/>
</dbReference>
<feature type="region of interest" description="Disordered" evidence="1">
    <location>
        <begin position="76"/>
        <end position="105"/>
    </location>
</feature>
<dbReference type="Pfam" id="PF06616">
    <property type="entry name" value="BsuBI_PstI_RE"/>
    <property type="match status" value="1"/>
</dbReference>
<keyword evidence="3" id="KW-0255">Endonuclease</keyword>
<evidence type="ECO:0000259" key="2">
    <source>
        <dbReference type="Pfam" id="PF06616"/>
    </source>
</evidence>
<proteinExistence type="predicted"/>
<comment type="caution">
    <text evidence="3">The sequence shown here is derived from an EMBL/GenBank/DDBJ whole genome shotgun (WGS) entry which is preliminary data.</text>
</comment>
<protein>
    <submittedName>
        <fullName evidence="3">BsuBI/PstI restriction endonuclease</fullName>
    </submittedName>
</protein>
<dbReference type="AlphaFoldDB" id="A0A495R468"/>
<dbReference type="GO" id="GO:0000287">
    <property type="term" value="F:magnesium ion binding"/>
    <property type="evidence" value="ECO:0007669"/>
    <property type="project" value="InterPro"/>
</dbReference>
<dbReference type="GO" id="GO:0009036">
    <property type="term" value="F:type II site-specific deoxyribonuclease activity"/>
    <property type="evidence" value="ECO:0007669"/>
    <property type="project" value="InterPro"/>
</dbReference>